<sequence>MKGSCLILFRSDSCTLERAEQELRAYNLQVHQNGNSLMVERSGSSKFQIVLVREPHVIKEAQEIAEGTEHEQSISLCDARFEVTIDDLEMALDEINTLMEVQGALQDASSGYAFLPWNGQIIKPWVG</sequence>
<gene>
    <name evidence="1" type="ORF">F2A31_01690</name>
</gene>
<protein>
    <submittedName>
        <fullName evidence="1">Uncharacterized protein</fullName>
    </submittedName>
</protein>
<organism evidence="1 2">
    <name type="scientific">Acinetobacter suaedae</name>
    <dbReference type="NCBI Taxonomy" id="2609668"/>
    <lineage>
        <taxon>Bacteria</taxon>
        <taxon>Pseudomonadati</taxon>
        <taxon>Pseudomonadota</taxon>
        <taxon>Gammaproteobacteria</taxon>
        <taxon>Moraxellales</taxon>
        <taxon>Moraxellaceae</taxon>
        <taxon>Acinetobacter</taxon>
    </lineage>
</organism>
<dbReference type="KEGG" id="asue:F2A31_01690"/>
<proteinExistence type="predicted"/>
<dbReference type="EMBL" id="CP043909">
    <property type="protein sequence ID" value="QER38483.1"/>
    <property type="molecule type" value="Genomic_DNA"/>
</dbReference>
<evidence type="ECO:0000313" key="2">
    <source>
        <dbReference type="Proteomes" id="UP000325177"/>
    </source>
</evidence>
<reference evidence="1 2" key="1">
    <citation type="submission" date="2019-09" db="EMBL/GenBank/DDBJ databases">
        <title>Acinetobacter sp. C16S1 isolated from saline soil.</title>
        <authorList>
            <person name="Xu L."/>
            <person name="Sun J.-Q."/>
        </authorList>
    </citation>
    <scope>NUCLEOTIDE SEQUENCE [LARGE SCALE GENOMIC DNA]</scope>
    <source>
        <strain evidence="1 2">C16S1</strain>
    </source>
</reference>
<name>A0A5P1UQS4_9GAMM</name>
<keyword evidence="2" id="KW-1185">Reference proteome</keyword>
<dbReference type="Proteomes" id="UP000325177">
    <property type="component" value="Chromosome"/>
</dbReference>
<accession>A0A5P1UQS4</accession>
<dbReference type="AlphaFoldDB" id="A0A5P1UQS4"/>
<evidence type="ECO:0000313" key="1">
    <source>
        <dbReference type="EMBL" id="QER38483.1"/>
    </source>
</evidence>